<feature type="transmembrane region" description="Helical" evidence="1">
    <location>
        <begin position="20"/>
        <end position="42"/>
    </location>
</feature>
<accession>A0A1D9MJA2</accession>
<dbReference type="AlphaFoldDB" id="A0A1D9MJA2"/>
<evidence type="ECO:0000256" key="1">
    <source>
        <dbReference type="SAM" id="Phobius"/>
    </source>
</evidence>
<dbReference type="Gene3D" id="3.30.870.10">
    <property type="entry name" value="Endonuclease Chain A"/>
    <property type="match status" value="2"/>
</dbReference>
<proteinExistence type="predicted"/>
<dbReference type="KEGG" id="avu:BK816_02890"/>
<feature type="domain" description="PLD phosphodiesterase" evidence="2">
    <location>
        <begin position="338"/>
        <end position="365"/>
    </location>
</feature>
<keyword evidence="4" id="KW-1185">Reference proteome</keyword>
<organism evidence="3 4">
    <name type="scientific">Boudabousia tangfeifanii</name>
    <dbReference type="NCBI Taxonomy" id="1912795"/>
    <lineage>
        <taxon>Bacteria</taxon>
        <taxon>Bacillati</taxon>
        <taxon>Actinomycetota</taxon>
        <taxon>Actinomycetes</taxon>
        <taxon>Actinomycetales</taxon>
        <taxon>Actinomycetaceae</taxon>
        <taxon>Boudabousia</taxon>
    </lineage>
</organism>
<dbReference type="GO" id="GO:0032049">
    <property type="term" value="P:cardiolipin biosynthetic process"/>
    <property type="evidence" value="ECO:0007669"/>
    <property type="project" value="UniProtKB-ARBA"/>
</dbReference>
<evidence type="ECO:0000259" key="2">
    <source>
        <dbReference type="PROSITE" id="PS50035"/>
    </source>
</evidence>
<dbReference type="CDD" id="cd09159">
    <property type="entry name" value="PLDc_ybhO_like_2"/>
    <property type="match status" value="1"/>
</dbReference>
<reference evidence="3 4" key="1">
    <citation type="submission" date="2016-10" db="EMBL/GenBank/DDBJ databases">
        <title>Actinomyces aegypiusis sp. nov., isolated from the Aegypius monachus in Qinghai Tibet Plateau China.</title>
        <authorList>
            <person name="Wang Y."/>
        </authorList>
    </citation>
    <scope>NUCLEOTIDE SEQUENCE [LARGE SCALE GENOMIC DNA]</scope>
    <source>
        <strain evidence="3 4">VUL4_3</strain>
    </source>
</reference>
<feature type="domain" description="PLD phosphodiesterase" evidence="2">
    <location>
        <begin position="170"/>
        <end position="197"/>
    </location>
</feature>
<evidence type="ECO:0000313" key="4">
    <source>
        <dbReference type="Proteomes" id="UP000176288"/>
    </source>
</evidence>
<dbReference type="InterPro" id="IPR001736">
    <property type="entry name" value="PLipase_D/transphosphatidylase"/>
</dbReference>
<dbReference type="OrthoDB" id="9762009at2"/>
<dbReference type="SUPFAM" id="SSF56024">
    <property type="entry name" value="Phospholipase D/nuclease"/>
    <property type="match status" value="2"/>
</dbReference>
<dbReference type="PROSITE" id="PS50035">
    <property type="entry name" value="PLD"/>
    <property type="match status" value="2"/>
</dbReference>
<dbReference type="Proteomes" id="UP000176288">
    <property type="component" value="Chromosome"/>
</dbReference>
<dbReference type="EMBL" id="CP017812">
    <property type="protein sequence ID" value="AOZ72374.1"/>
    <property type="molecule type" value="Genomic_DNA"/>
</dbReference>
<evidence type="ECO:0000313" key="3">
    <source>
        <dbReference type="EMBL" id="AOZ72374.1"/>
    </source>
</evidence>
<dbReference type="Pfam" id="PF13091">
    <property type="entry name" value="PLDc_2"/>
    <property type="match status" value="2"/>
</dbReference>
<dbReference type="STRING" id="1912795.BK816_02890"/>
<keyword evidence="1" id="KW-0472">Membrane</keyword>
<keyword evidence="1" id="KW-1133">Transmembrane helix</keyword>
<dbReference type="PANTHER" id="PTHR21248:SF22">
    <property type="entry name" value="PHOSPHOLIPASE D"/>
    <property type="match status" value="1"/>
</dbReference>
<dbReference type="CDD" id="cd09110">
    <property type="entry name" value="PLDc_CLS_1"/>
    <property type="match status" value="1"/>
</dbReference>
<dbReference type="PANTHER" id="PTHR21248">
    <property type="entry name" value="CARDIOLIPIN SYNTHASE"/>
    <property type="match status" value="1"/>
</dbReference>
<name>A0A1D9MJA2_9ACTO</name>
<dbReference type="SMART" id="SM00155">
    <property type="entry name" value="PLDc"/>
    <property type="match status" value="2"/>
</dbReference>
<protein>
    <submittedName>
        <fullName evidence="3">Cardiolipin synthase B</fullName>
    </submittedName>
</protein>
<dbReference type="RefSeq" id="WP_071163840.1">
    <property type="nucleotide sequence ID" value="NZ_CP017812.1"/>
</dbReference>
<gene>
    <name evidence="3" type="ORF">BK816_02890</name>
</gene>
<dbReference type="GO" id="GO:0030572">
    <property type="term" value="F:phosphatidyltransferase activity"/>
    <property type="evidence" value="ECO:0007669"/>
    <property type="project" value="UniProtKB-ARBA"/>
</dbReference>
<dbReference type="InterPro" id="IPR025202">
    <property type="entry name" value="PLD-like_dom"/>
</dbReference>
<sequence length="425" mass="48500">MKFFGRKVDPDNLATSATRALKWWLIGAATLQVGTVAGILTYDQFRKHRVPGGFKGFPHLPPTPAELADNNLTVYTNGQALYADMLQAIREAKESIYFETFIWKGDNVGKEFKKELIAAAQRGVKVYCIYDTFANLVVNPKFKIFPRNKNFHILRFPLMRPDLILLRMRMFGRTHRKVLVVDSKVGWVGGYNIGDLYATSWRDTQVRVEGPAVWELENAFVEFWNDFRKNDHPPLPDQGAKQWDTCIQAVVNAPNKILFPIRGAYIDAIARASKRIWITQAYFIPDPEFIAALIAAAKRGVDVKVLIPERSNHILADWAAAPHFQTLLAGGVEVWLYKHAMVHAKTATIDGRWATIGTANIDRLSLTGNFEINLSFHGESVAQVMEKVFQKDLTTSRRLDIKQWENRPTHWRVIERIIKPLGFWL</sequence>
<keyword evidence="1" id="KW-0812">Transmembrane</keyword>